<evidence type="ECO:0000313" key="3">
    <source>
        <dbReference type="Proteomes" id="UP000005850"/>
    </source>
</evidence>
<feature type="transmembrane region" description="Helical" evidence="1">
    <location>
        <begin position="7"/>
        <end position="27"/>
    </location>
</feature>
<name>A0A075R2L7_BRELA</name>
<feature type="transmembrane region" description="Helical" evidence="1">
    <location>
        <begin position="33"/>
        <end position="57"/>
    </location>
</feature>
<keyword evidence="1" id="KW-0812">Transmembrane</keyword>
<accession>A0A075R2L7</accession>
<protein>
    <submittedName>
        <fullName evidence="2">Uncharacterized protein</fullName>
    </submittedName>
</protein>
<reference evidence="2 3" key="1">
    <citation type="journal article" date="2011" name="J. Bacteriol.">
        <title>Genome sequence of Brevibacillus laterosporus LMG 15441, a pathogen of invertebrates.</title>
        <authorList>
            <person name="Djukic M."/>
            <person name="Poehlein A."/>
            <person name="Thurmer A."/>
            <person name="Daniel R."/>
        </authorList>
    </citation>
    <scope>NUCLEOTIDE SEQUENCE [LARGE SCALE GENOMIC DNA]</scope>
    <source>
        <strain evidence="2 3">LMG 15441</strain>
    </source>
</reference>
<keyword evidence="3" id="KW-1185">Reference proteome</keyword>
<organism evidence="2 3">
    <name type="scientific">Brevibacillus laterosporus LMG 15441</name>
    <dbReference type="NCBI Taxonomy" id="1042163"/>
    <lineage>
        <taxon>Bacteria</taxon>
        <taxon>Bacillati</taxon>
        <taxon>Bacillota</taxon>
        <taxon>Bacilli</taxon>
        <taxon>Bacillales</taxon>
        <taxon>Paenibacillaceae</taxon>
        <taxon>Brevibacillus</taxon>
    </lineage>
</organism>
<keyword evidence="1" id="KW-1133">Transmembrane helix</keyword>
<proteinExistence type="predicted"/>
<dbReference type="EMBL" id="CP007806">
    <property type="protein sequence ID" value="AIG26772.1"/>
    <property type="molecule type" value="Genomic_DNA"/>
</dbReference>
<dbReference type="Proteomes" id="UP000005850">
    <property type="component" value="Chromosome"/>
</dbReference>
<dbReference type="eggNOG" id="ENOG502ZW5X">
    <property type="taxonomic scope" value="Bacteria"/>
</dbReference>
<gene>
    <name evidence="2" type="ORF">BRLA_c024520</name>
</gene>
<evidence type="ECO:0000256" key="1">
    <source>
        <dbReference type="SAM" id="Phobius"/>
    </source>
</evidence>
<dbReference type="HOGENOM" id="CLU_205932_0_0_9"/>
<dbReference type="STRING" id="1042163.BRLA_c024520"/>
<sequence length="63" mass="7429">MKKSDWLIALFFMVMGLMCLFISASYYRTDSFSSVFSISNSACIWMAIMGIIIYLIYRFVRFK</sequence>
<keyword evidence="1" id="KW-0472">Membrane</keyword>
<evidence type="ECO:0000313" key="2">
    <source>
        <dbReference type="EMBL" id="AIG26772.1"/>
    </source>
</evidence>
<dbReference type="AlphaFoldDB" id="A0A075R2L7"/>
<dbReference type="KEGG" id="blr:BRLA_c024520"/>